<evidence type="ECO:0000259" key="2">
    <source>
        <dbReference type="Pfam" id="PF01569"/>
    </source>
</evidence>
<keyword evidence="1" id="KW-0472">Membrane</keyword>
<keyword evidence="4" id="KW-1185">Reference proteome</keyword>
<protein>
    <recommendedName>
        <fullName evidence="2">Phosphatidic acid phosphatase type 2/haloperoxidase domain-containing protein</fullName>
    </recommendedName>
</protein>
<organism evidence="3 4">
    <name type="scientific">Paludibacterium paludis</name>
    <dbReference type="NCBI Taxonomy" id="1225769"/>
    <lineage>
        <taxon>Bacteria</taxon>
        <taxon>Pseudomonadati</taxon>
        <taxon>Pseudomonadota</taxon>
        <taxon>Betaproteobacteria</taxon>
        <taxon>Neisseriales</taxon>
        <taxon>Chromobacteriaceae</taxon>
        <taxon>Paludibacterium</taxon>
    </lineage>
</organism>
<gene>
    <name evidence="3" type="ORF">GCM10011289_04400</name>
</gene>
<dbReference type="CDD" id="cd01610">
    <property type="entry name" value="PAP2_like"/>
    <property type="match status" value="1"/>
</dbReference>
<keyword evidence="1" id="KW-0812">Transmembrane</keyword>
<dbReference type="Pfam" id="PF01569">
    <property type="entry name" value="PAP2"/>
    <property type="match status" value="1"/>
</dbReference>
<name>A0A918NXW6_9NEIS</name>
<feature type="transmembrane region" description="Helical" evidence="1">
    <location>
        <begin position="38"/>
        <end position="59"/>
    </location>
</feature>
<dbReference type="Proteomes" id="UP000645257">
    <property type="component" value="Unassembled WGS sequence"/>
</dbReference>
<keyword evidence="1" id="KW-1133">Transmembrane helix</keyword>
<dbReference type="Gene3D" id="1.20.144.10">
    <property type="entry name" value="Phosphatidic acid phosphatase type 2/haloperoxidase"/>
    <property type="match status" value="1"/>
</dbReference>
<dbReference type="AlphaFoldDB" id="A0A918NXW6"/>
<evidence type="ECO:0000256" key="1">
    <source>
        <dbReference type="SAM" id="Phobius"/>
    </source>
</evidence>
<proteinExistence type="predicted"/>
<dbReference type="EMBL" id="BMYX01000001">
    <property type="protein sequence ID" value="GGY04967.1"/>
    <property type="molecule type" value="Genomic_DNA"/>
</dbReference>
<dbReference type="InterPro" id="IPR036938">
    <property type="entry name" value="PAP2/HPO_sf"/>
</dbReference>
<feature type="transmembrane region" description="Helical" evidence="1">
    <location>
        <begin position="71"/>
        <end position="89"/>
    </location>
</feature>
<accession>A0A918NXW6</accession>
<reference evidence="3" key="2">
    <citation type="submission" date="2020-09" db="EMBL/GenBank/DDBJ databases">
        <authorList>
            <person name="Sun Q."/>
            <person name="Kim S."/>
        </authorList>
    </citation>
    <scope>NUCLEOTIDE SEQUENCE</scope>
    <source>
        <strain evidence="3">KCTC 32182</strain>
    </source>
</reference>
<reference evidence="3" key="1">
    <citation type="journal article" date="2014" name="Int. J. Syst. Evol. Microbiol.">
        <title>Complete genome sequence of Corynebacterium casei LMG S-19264T (=DSM 44701T), isolated from a smear-ripened cheese.</title>
        <authorList>
            <consortium name="US DOE Joint Genome Institute (JGI-PGF)"/>
            <person name="Walter F."/>
            <person name="Albersmeier A."/>
            <person name="Kalinowski J."/>
            <person name="Ruckert C."/>
        </authorList>
    </citation>
    <scope>NUCLEOTIDE SEQUENCE</scope>
    <source>
        <strain evidence="3">KCTC 32182</strain>
    </source>
</reference>
<evidence type="ECO:0000313" key="3">
    <source>
        <dbReference type="EMBL" id="GGY04967.1"/>
    </source>
</evidence>
<dbReference type="SUPFAM" id="SSF48317">
    <property type="entry name" value="Acid phosphatase/Vanadium-dependent haloperoxidase"/>
    <property type="match status" value="1"/>
</dbReference>
<dbReference type="RefSeq" id="WP_189530651.1">
    <property type="nucleotide sequence ID" value="NZ_BMYX01000001.1"/>
</dbReference>
<dbReference type="InterPro" id="IPR000326">
    <property type="entry name" value="PAP2/HPO"/>
</dbReference>
<feature type="domain" description="Phosphatidic acid phosphatase type 2/haloperoxidase" evidence="2">
    <location>
        <begin position="71"/>
        <end position="139"/>
    </location>
</feature>
<evidence type="ECO:0000313" key="4">
    <source>
        <dbReference type="Proteomes" id="UP000645257"/>
    </source>
</evidence>
<comment type="caution">
    <text evidence="3">The sequence shown here is derived from an EMBL/GenBank/DDBJ whole genome shotgun (WGS) entry which is preliminary data.</text>
</comment>
<sequence length="188" mass="20109">MLSAEIWPWLSRLGDSSVMLRTGLVIALGLLARREWRWPLYLILAMSVTVVSKILYLGWGIGIDSLAFRGFSGHSQMAAAILPLLAAGLAPRGIRAQMFALGMALAFLVGISRLEVHAHTPSEVAGGLALGYAVSLAAARRALPAWTGLPVACRALAGLVTLWYFVHFVPAPTQGIIGRLSLELARVL</sequence>